<keyword evidence="5" id="KW-0571">Peptide transport</keyword>
<dbReference type="EMBL" id="CP119313">
    <property type="protein sequence ID" value="WEK17967.1"/>
    <property type="molecule type" value="Genomic_DNA"/>
</dbReference>
<feature type="transmembrane region" description="Helical" evidence="9">
    <location>
        <begin position="517"/>
        <end position="536"/>
    </location>
</feature>
<feature type="transmembrane region" description="Helical" evidence="9">
    <location>
        <begin position="556"/>
        <end position="581"/>
    </location>
</feature>
<keyword evidence="3" id="KW-1003">Cell membrane</keyword>
<feature type="transmembrane region" description="Helical" evidence="9">
    <location>
        <begin position="355"/>
        <end position="377"/>
    </location>
</feature>
<keyword evidence="5" id="KW-0653">Protein transport</keyword>
<dbReference type="PANTHER" id="PTHR23517">
    <property type="entry name" value="RESISTANCE PROTEIN MDTM, PUTATIVE-RELATED-RELATED"/>
    <property type="match status" value="1"/>
</dbReference>
<evidence type="ECO:0000256" key="2">
    <source>
        <dbReference type="ARBA" id="ARBA00022448"/>
    </source>
</evidence>
<comment type="subcellular location">
    <subcellularLocation>
        <location evidence="1">Cell membrane</location>
        <topology evidence="1">Multi-pass membrane protein</topology>
    </subcellularLocation>
    <subcellularLocation>
        <location evidence="8">Membrane</location>
        <topology evidence="8">Multi-pass membrane protein</topology>
    </subcellularLocation>
</comment>
<evidence type="ECO:0000259" key="10">
    <source>
        <dbReference type="PROSITE" id="PS50850"/>
    </source>
</evidence>
<evidence type="ECO:0000256" key="3">
    <source>
        <dbReference type="ARBA" id="ARBA00022475"/>
    </source>
</evidence>
<dbReference type="InterPro" id="IPR036259">
    <property type="entry name" value="MFS_trans_sf"/>
</dbReference>
<feature type="transmembrane region" description="Helical" evidence="9">
    <location>
        <begin position="187"/>
        <end position="208"/>
    </location>
</feature>
<evidence type="ECO:0000313" key="11">
    <source>
        <dbReference type="EMBL" id="WEK17967.1"/>
    </source>
</evidence>
<gene>
    <name evidence="11" type="ORF">P0Y49_14310</name>
</gene>
<evidence type="ECO:0000256" key="9">
    <source>
        <dbReference type="SAM" id="Phobius"/>
    </source>
</evidence>
<evidence type="ECO:0000256" key="7">
    <source>
        <dbReference type="ARBA" id="ARBA00023136"/>
    </source>
</evidence>
<dbReference type="InterPro" id="IPR000109">
    <property type="entry name" value="POT_fam"/>
</dbReference>
<evidence type="ECO:0000256" key="8">
    <source>
        <dbReference type="RuleBase" id="RU003755"/>
    </source>
</evidence>
<protein>
    <submittedName>
        <fullName evidence="11">Peptide MFS transporter</fullName>
    </submittedName>
</protein>
<dbReference type="InterPro" id="IPR050171">
    <property type="entry name" value="MFS_Transporters"/>
</dbReference>
<dbReference type="NCBIfam" id="TIGR00924">
    <property type="entry name" value="yjdL_sub1_fam"/>
    <property type="match status" value="1"/>
</dbReference>
<dbReference type="Gene3D" id="1.20.1250.20">
    <property type="entry name" value="MFS general substrate transporter like domains"/>
    <property type="match status" value="2"/>
</dbReference>
<dbReference type="GO" id="GO:0005886">
    <property type="term" value="C:plasma membrane"/>
    <property type="evidence" value="ECO:0007669"/>
    <property type="project" value="UniProtKB-SubCell"/>
</dbReference>
<dbReference type="AlphaFoldDB" id="A0AAJ5W7H7"/>
<feature type="transmembrane region" description="Helical" evidence="9">
    <location>
        <begin position="389"/>
        <end position="409"/>
    </location>
</feature>
<feature type="transmembrane region" description="Helical" evidence="9">
    <location>
        <begin position="481"/>
        <end position="505"/>
    </location>
</feature>
<dbReference type="GO" id="GO:0006857">
    <property type="term" value="P:oligopeptide transport"/>
    <property type="evidence" value="ECO:0007669"/>
    <property type="project" value="InterPro"/>
</dbReference>
<comment type="similarity">
    <text evidence="8">Belongs to the major facilitator superfamily. Proton-dependent oligopeptide transporter (POT/PTR) (TC 2.A.17) family.</text>
</comment>
<feature type="transmembrane region" description="Helical" evidence="9">
    <location>
        <begin position="311"/>
        <end position="330"/>
    </location>
</feature>
<evidence type="ECO:0000256" key="1">
    <source>
        <dbReference type="ARBA" id="ARBA00004651"/>
    </source>
</evidence>
<evidence type="ECO:0000256" key="4">
    <source>
        <dbReference type="ARBA" id="ARBA00022692"/>
    </source>
</evidence>
<dbReference type="PROSITE" id="PS01023">
    <property type="entry name" value="PTR2_2"/>
    <property type="match status" value="1"/>
</dbReference>
<evidence type="ECO:0000256" key="6">
    <source>
        <dbReference type="ARBA" id="ARBA00022989"/>
    </source>
</evidence>
<dbReference type="Pfam" id="PF00854">
    <property type="entry name" value="PTR2"/>
    <property type="match status" value="2"/>
</dbReference>
<feature type="transmembrane region" description="Helical" evidence="9">
    <location>
        <begin position="456"/>
        <end position="475"/>
    </location>
</feature>
<feature type="transmembrane region" description="Helical" evidence="9">
    <location>
        <begin position="66"/>
        <end position="88"/>
    </location>
</feature>
<dbReference type="CDD" id="cd17346">
    <property type="entry name" value="MFS_DtpA_like"/>
    <property type="match status" value="1"/>
</dbReference>
<keyword evidence="4 8" id="KW-0812">Transmembrane</keyword>
<dbReference type="PROSITE" id="PS50850">
    <property type="entry name" value="MFS"/>
    <property type="match status" value="1"/>
</dbReference>
<feature type="transmembrane region" description="Helical" evidence="9">
    <location>
        <begin position="95"/>
        <end position="115"/>
    </location>
</feature>
<dbReference type="GO" id="GO:1904680">
    <property type="term" value="F:peptide transmembrane transporter activity"/>
    <property type="evidence" value="ECO:0007669"/>
    <property type="project" value="InterPro"/>
</dbReference>
<feature type="transmembrane region" description="Helical" evidence="9">
    <location>
        <begin position="157"/>
        <end position="181"/>
    </location>
</feature>
<proteinExistence type="inferred from homology"/>
<feature type="transmembrane region" description="Helical" evidence="9">
    <location>
        <begin position="36"/>
        <end position="54"/>
    </location>
</feature>
<keyword evidence="7 9" id="KW-0472">Membrane</keyword>
<keyword evidence="2 8" id="KW-0813">Transport</keyword>
<dbReference type="SUPFAM" id="SSF103473">
    <property type="entry name" value="MFS general substrate transporter"/>
    <property type="match status" value="1"/>
</dbReference>
<dbReference type="PROSITE" id="PS01022">
    <property type="entry name" value="PTR2_1"/>
    <property type="match status" value="1"/>
</dbReference>
<name>A0AAJ5W7H7_9SPHI</name>
<accession>A0AAJ5W7H7</accession>
<dbReference type="PANTHER" id="PTHR23517:SF15">
    <property type="entry name" value="PROTON-DEPENDENT OLIGOPEPTIDE FAMILY TRANSPORT PROTEIN"/>
    <property type="match status" value="1"/>
</dbReference>
<dbReference type="Proteomes" id="UP001214530">
    <property type="component" value="Chromosome"/>
</dbReference>
<dbReference type="InterPro" id="IPR020846">
    <property type="entry name" value="MFS_dom"/>
</dbReference>
<dbReference type="InterPro" id="IPR005279">
    <property type="entry name" value="Dipep/tripep_permease"/>
</dbReference>
<feature type="transmembrane region" description="Helical" evidence="9">
    <location>
        <begin position="243"/>
        <end position="260"/>
    </location>
</feature>
<keyword evidence="6 9" id="KW-1133">Transmembrane helix</keyword>
<feature type="transmembrane region" description="Helical" evidence="9">
    <location>
        <begin position="121"/>
        <end position="136"/>
    </location>
</feature>
<organism evidence="11 12">
    <name type="scientific">Candidatus Pedobacter colombiensis</name>
    <dbReference type="NCBI Taxonomy" id="3121371"/>
    <lineage>
        <taxon>Bacteria</taxon>
        <taxon>Pseudomonadati</taxon>
        <taxon>Bacteroidota</taxon>
        <taxon>Sphingobacteriia</taxon>
        <taxon>Sphingobacteriales</taxon>
        <taxon>Sphingobacteriaceae</taxon>
        <taxon>Pedobacter</taxon>
    </lineage>
</organism>
<evidence type="ECO:0000256" key="5">
    <source>
        <dbReference type="ARBA" id="ARBA00022856"/>
    </source>
</evidence>
<evidence type="ECO:0000313" key="12">
    <source>
        <dbReference type="Proteomes" id="UP001214530"/>
    </source>
</evidence>
<reference evidence="11" key="1">
    <citation type="submission" date="2023-03" db="EMBL/GenBank/DDBJ databases">
        <title>Andean soil-derived lignocellulolytic bacterial consortium as a source of novel taxa and putative plastic-active enzymes.</title>
        <authorList>
            <person name="Diaz-Garcia L."/>
            <person name="Chuvochina M."/>
            <person name="Feuerriegel G."/>
            <person name="Bunk B."/>
            <person name="Sproer C."/>
            <person name="Streit W.R."/>
            <person name="Rodriguez L.M."/>
            <person name="Overmann J."/>
            <person name="Jimenez D.J."/>
        </authorList>
    </citation>
    <scope>NUCLEOTIDE SEQUENCE</scope>
    <source>
        <strain evidence="11">MAG 3858</strain>
    </source>
</reference>
<sequence length="589" mass="65541">MNTQSLDTPNNFFENKVIGHPAGLFVLFFTEMWERFSYYGMRALLVLFLTSSLIGDNPGWGWPREYALAIYGSYTGLAYLTPILGGYIADRIIGYRWAVIIGALLMTLGHLSMAIEIDHTFMYLGLCLLVLGNGFFKPNMTSIIAQMYKEHPEKKDGAYTIFYMGVNAGAFLGMLLCGYIGENKDWGWAYGFGLAGIFMFIGMLQFYFTQGIFGKIGLKPLKNDVEDLSETPEESTRNPFSKFDLVVIGLIAVIGLSWIINDPISKITHLNLFSFKIGTLEGSNFMIITALVLFLFILVKRIAQYTPVLRDKMIAVIVLAFITIFFWASFEQAGGSMTIFAKDYTQRVLVGNSKLIFNVVNTLITVIPLVIISYVLLKLFAKTFGKYSLGNIILASGFVIIWIIVIYMLKSQYSEVKSEVPATWFGILNSLFIISFAPLVSRLWESKYNPSATYKNGFGMILLGTGFAVLAYGASTIPQGAAVASVSMIWLVLAYFFHTMGELFISPVGLSYVSKLVPGRMIAIMFGIWYLAIAIGNKIAGTMGGMIDEITSKYSMSTFFLIFTFIPVGLGIIIIMLTPVLKRLMHGVK</sequence>
<feature type="domain" description="Major facilitator superfamily (MFS) profile" evidence="10">
    <location>
        <begin position="23"/>
        <end position="582"/>
    </location>
</feature>
<dbReference type="InterPro" id="IPR018456">
    <property type="entry name" value="PTR2_symporter_CS"/>
</dbReference>
<feature type="transmembrane region" description="Helical" evidence="9">
    <location>
        <begin position="280"/>
        <end position="299"/>
    </location>
</feature>
<feature type="transmembrane region" description="Helical" evidence="9">
    <location>
        <begin position="421"/>
        <end position="444"/>
    </location>
</feature>